<evidence type="ECO:0000313" key="9">
    <source>
        <dbReference type="Proteomes" id="UP001500121"/>
    </source>
</evidence>
<dbReference type="SUPFAM" id="SSF88659">
    <property type="entry name" value="Sigma3 and sigma4 domains of RNA polymerase sigma factors"/>
    <property type="match status" value="1"/>
</dbReference>
<reference evidence="9" key="1">
    <citation type="journal article" date="2019" name="Int. J. Syst. Evol. Microbiol.">
        <title>The Global Catalogue of Microorganisms (GCM) 10K type strain sequencing project: providing services to taxonomists for standard genome sequencing and annotation.</title>
        <authorList>
            <consortium name="The Broad Institute Genomics Platform"/>
            <consortium name="The Broad Institute Genome Sequencing Center for Infectious Disease"/>
            <person name="Wu L."/>
            <person name="Ma J."/>
        </authorList>
    </citation>
    <scope>NUCLEOTIDE SEQUENCE [LARGE SCALE GENOMIC DNA]</scope>
    <source>
        <strain evidence="9">JCM 19015</strain>
    </source>
</reference>
<evidence type="ECO:0000259" key="7">
    <source>
        <dbReference type="Pfam" id="PF08281"/>
    </source>
</evidence>
<evidence type="ECO:0000256" key="2">
    <source>
        <dbReference type="ARBA" id="ARBA00023015"/>
    </source>
</evidence>
<dbReference type="Proteomes" id="UP001500121">
    <property type="component" value="Unassembled WGS sequence"/>
</dbReference>
<feature type="domain" description="RNA polymerase sigma-70 region 2" evidence="6">
    <location>
        <begin position="27"/>
        <end position="94"/>
    </location>
</feature>
<evidence type="ECO:0000256" key="5">
    <source>
        <dbReference type="SAM" id="MobiDB-lite"/>
    </source>
</evidence>
<comment type="caution">
    <text evidence="8">The sequence shown here is derived from an EMBL/GenBank/DDBJ whole genome shotgun (WGS) entry which is preliminary data.</text>
</comment>
<dbReference type="Gene3D" id="1.10.10.10">
    <property type="entry name" value="Winged helix-like DNA-binding domain superfamily/Winged helix DNA-binding domain"/>
    <property type="match status" value="1"/>
</dbReference>
<gene>
    <name evidence="8" type="ORF">GCM10025783_30020</name>
</gene>
<feature type="region of interest" description="Disordered" evidence="5">
    <location>
        <begin position="179"/>
        <end position="201"/>
    </location>
</feature>
<organism evidence="8 9">
    <name type="scientific">Amnibacterium soli</name>
    <dbReference type="NCBI Taxonomy" id="1282736"/>
    <lineage>
        <taxon>Bacteria</taxon>
        <taxon>Bacillati</taxon>
        <taxon>Actinomycetota</taxon>
        <taxon>Actinomycetes</taxon>
        <taxon>Micrococcales</taxon>
        <taxon>Microbacteriaceae</taxon>
        <taxon>Amnibacterium</taxon>
    </lineage>
</organism>
<dbReference type="InterPro" id="IPR007627">
    <property type="entry name" value="RNA_pol_sigma70_r2"/>
</dbReference>
<evidence type="ECO:0000256" key="1">
    <source>
        <dbReference type="ARBA" id="ARBA00010641"/>
    </source>
</evidence>
<dbReference type="Gene3D" id="1.10.1740.10">
    <property type="match status" value="1"/>
</dbReference>
<dbReference type="CDD" id="cd06171">
    <property type="entry name" value="Sigma70_r4"/>
    <property type="match status" value="1"/>
</dbReference>
<dbReference type="InterPro" id="IPR013325">
    <property type="entry name" value="RNA_pol_sigma_r2"/>
</dbReference>
<dbReference type="PANTHER" id="PTHR43133">
    <property type="entry name" value="RNA POLYMERASE ECF-TYPE SIGMA FACTO"/>
    <property type="match status" value="1"/>
</dbReference>
<evidence type="ECO:0000259" key="6">
    <source>
        <dbReference type="Pfam" id="PF04542"/>
    </source>
</evidence>
<dbReference type="InterPro" id="IPR013324">
    <property type="entry name" value="RNA_pol_sigma_r3/r4-like"/>
</dbReference>
<dbReference type="EMBL" id="BAABLP010000007">
    <property type="protein sequence ID" value="GAA4754901.1"/>
    <property type="molecule type" value="Genomic_DNA"/>
</dbReference>
<dbReference type="Pfam" id="PF08281">
    <property type="entry name" value="Sigma70_r4_2"/>
    <property type="match status" value="1"/>
</dbReference>
<dbReference type="InterPro" id="IPR039425">
    <property type="entry name" value="RNA_pol_sigma-70-like"/>
</dbReference>
<comment type="similarity">
    <text evidence="1">Belongs to the sigma-70 factor family. ECF subfamily.</text>
</comment>
<dbReference type="NCBIfam" id="TIGR02937">
    <property type="entry name" value="sigma70-ECF"/>
    <property type="match status" value="1"/>
</dbReference>
<dbReference type="InterPro" id="IPR014284">
    <property type="entry name" value="RNA_pol_sigma-70_dom"/>
</dbReference>
<sequence>MATNTGMTTDSEVIQRSRDSPRAFGDLFHRHHVAVYRYVARRAGAETADEVMAETFLVAFERRDRFDHAYSDARPWLFGIATTLLAAHRRREARHLNALARASEREDDDGGLGQVASRVDASADVRRIAARVRALSDGDRDVLLLHAWADLTAEQIAAALNIPVGTVWSRLSRARKALRETAGGSTSKETDHGRVDSAATA</sequence>
<dbReference type="InterPro" id="IPR036388">
    <property type="entry name" value="WH-like_DNA-bd_sf"/>
</dbReference>
<keyword evidence="2" id="KW-0805">Transcription regulation</keyword>
<evidence type="ECO:0000256" key="4">
    <source>
        <dbReference type="ARBA" id="ARBA00023163"/>
    </source>
</evidence>
<dbReference type="SUPFAM" id="SSF88946">
    <property type="entry name" value="Sigma2 domain of RNA polymerase sigma factors"/>
    <property type="match status" value="1"/>
</dbReference>
<feature type="domain" description="RNA polymerase sigma factor 70 region 4 type 2" evidence="7">
    <location>
        <begin position="127"/>
        <end position="178"/>
    </location>
</feature>
<proteinExistence type="inferred from homology"/>
<accession>A0ABP8ZFB0</accession>
<dbReference type="Pfam" id="PF04542">
    <property type="entry name" value="Sigma70_r2"/>
    <property type="match status" value="1"/>
</dbReference>
<keyword evidence="4" id="KW-0804">Transcription</keyword>
<dbReference type="InterPro" id="IPR013249">
    <property type="entry name" value="RNA_pol_sigma70_r4_t2"/>
</dbReference>
<keyword evidence="9" id="KW-1185">Reference proteome</keyword>
<evidence type="ECO:0000256" key="3">
    <source>
        <dbReference type="ARBA" id="ARBA00023082"/>
    </source>
</evidence>
<dbReference type="PANTHER" id="PTHR43133:SF25">
    <property type="entry name" value="RNA POLYMERASE SIGMA FACTOR RFAY-RELATED"/>
    <property type="match status" value="1"/>
</dbReference>
<name>A0ABP8ZFB0_9MICO</name>
<protein>
    <submittedName>
        <fullName evidence="8">RNA polymerase sigma factor</fullName>
    </submittedName>
</protein>
<evidence type="ECO:0000313" key="8">
    <source>
        <dbReference type="EMBL" id="GAA4754901.1"/>
    </source>
</evidence>
<keyword evidence="3" id="KW-0731">Sigma factor</keyword>